<reference evidence="2 3" key="1">
    <citation type="journal article" date="2018" name="J. Biol. Chem.">
        <title>Discovery of the actinoplanic acid pathway in Streptomyces rapamycinicus reveals a genetically conserved synergism with rapamycin.</title>
        <authorList>
            <person name="Mrak P."/>
            <person name="Krastel P."/>
            <person name="Pivk Lukancic P."/>
            <person name="Tao J."/>
            <person name="Pistorius D."/>
            <person name="Moore C.M."/>
        </authorList>
    </citation>
    <scope>NUCLEOTIDE SEQUENCE [LARGE SCALE GENOMIC DNA]</scope>
    <source>
        <strain evidence="2 3">NRRL 5491</strain>
    </source>
</reference>
<dbReference type="AlphaFoldDB" id="A0A3L8RSC2"/>
<protein>
    <submittedName>
        <fullName evidence="2">Uncharacterized protein</fullName>
    </submittedName>
</protein>
<feature type="region of interest" description="Disordered" evidence="1">
    <location>
        <begin position="245"/>
        <end position="265"/>
    </location>
</feature>
<gene>
    <name evidence="2" type="ORF">D3C57_126395</name>
</gene>
<feature type="region of interest" description="Disordered" evidence="1">
    <location>
        <begin position="1"/>
        <end position="25"/>
    </location>
</feature>
<evidence type="ECO:0000313" key="3">
    <source>
        <dbReference type="Proteomes" id="UP000281594"/>
    </source>
</evidence>
<accession>A0A3L8RSC2</accession>
<dbReference type="Proteomes" id="UP000281594">
    <property type="component" value="Unassembled WGS sequence"/>
</dbReference>
<sequence>MGTSSRWPGPGGRSGAAGEWSRASKRVSTWRSDVPDALERLDGIAAEHLAVLHRTLQEEPTAFGLYEAACAAGERLTAAVHVWTVARDGDEFAAHFTATVGGEGGTVADAAVRRAAARSARRLLEEEHSAGAPGGSGMSGEVFCLLYRGFFADVVAEFLRTAVAEKVKLVVPLLPALDPEDHIADWIAEHVLHLLPNPCEEATRRTESVEKAEQVVSAVEDPSIGSLRLVAHGLVPRAAGRALGLLSDRPSGSTDGTPYEGEPAA</sequence>
<organism evidence="2 3">
    <name type="scientific">Streptomyces rapamycinicus (strain ATCC 29253 / DSM 41530 / NRRL 5491 / AYB-994)</name>
    <name type="common">Streptomyces hygroscopicus (strain ATCC 29253)</name>
    <dbReference type="NCBI Taxonomy" id="1343740"/>
    <lineage>
        <taxon>Bacteria</taxon>
        <taxon>Bacillati</taxon>
        <taxon>Actinomycetota</taxon>
        <taxon>Actinomycetes</taxon>
        <taxon>Kitasatosporales</taxon>
        <taxon>Streptomycetaceae</taxon>
        <taxon>Streptomyces</taxon>
        <taxon>Streptomyces violaceusniger group</taxon>
    </lineage>
</organism>
<evidence type="ECO:0000313" key="2">
    <source>
        <dbReference type="EMBL" id="RLV81982.1"/>
    </source>
</evidence>
<dbReference type="EMBL" id="QYCY01000001">
    <property type="protein sequence ID" value="RLV81982.1"/>
    <property type="molecule type" value="Genomic_DNA"/>
</dbReference>
<proteinExistence type="predicted"/>
<evidence type="ECO:0000256" key="1">
    <source>
        <dbReference type="SAM" id="MobiDB-lite"/>
    </source>
</evidence>
<name>A0A3L8RSC2_STRRN</name>
<comment type="caution">
    <text evidence="2">The sequence shown here is derived from an EMBL/GenBank/DDBJ whole genome shotgun (WGS) entry which is preliminary data.</text>
</comment>